<accession>A0A6V7WNI7</accession>
<sequence>MRALFMRRFATQDIIGSFIFCVLLPLGFMYTALVTLTNWYEVFSSEWLFRVIPLLFFGFNVYLNAWKVVKVGPNSPNASLLPTVQKAGYRFCYECNFNAPPRSFHCPVCNICILRRDHHSSFVGCCVGHFNQRYFVAAIFNLLPITLTCVVWNIFMLMPLFNNLFNIWKFIFPHLAFLLGAISFNQFILIATFAFSAVTLTFNIYLIIAQLFCLSIGQTRVEYLQNINIYNLGIWKNLFEILGENWPFIFISPFIKSPLRSDGHSFTTREMQEIRPKYF</sequence>
<evidence type="ECO:0000256" key="5">
    <source>
        <dbReference type="ARBA" id="ARBA00023136"/>
    </source>
</evidence>
<comment type="subcellular location">
    <subcellularLocation>
        <location evidence="1">Membrane</location>
        <topology evidence="1">Multi-pass membrane protein</topology>
    </subcellularLocation>
</comment>
<feature type="transmembrane region" description="Helical" evidence="7">
    <location>
        <begin position="134"/>
        <end position="155"/>
    </location>
</feature>
<dbReference type="EC" id="2.3.1.225" evidence="7"/>
<keyword evidence="5 7" id="KW-0472">Membrane</keyword>
<name>A0A6V7WNI7_MELEN</name>
<dbReference type="Pfam" id="PF01529">
    <property type="entry name" value="DHHC"/>
    <property type="match status" value="1"/>
</dbReference>
<keyword evidence="2 7" id="KW-0808">Transferase</keyword>
<evidence type="ECO:0000259" key="8">
    <source>
        <dbReference type="Pfam" id="PF01529"/>
    </source>
</evidence>
<dbReference type="InterPro" id="IPR001594">
    <property type="entry name" value="Palmitoyltrfase_DHHC"/>
</dbReference>
<feature type="transmembrane region" description="Helical" evidence="7">
    <location>
        <begin position="47"/>
        <end position="65"/>
    </location>
</feature>
<feature type="domain" description="Palmitoyltransferase DHHC" evidence="8">
    <location>
        <begin position="88"/>
        <end position="226"/>
    </location>
</feature>
<keyword evidence="4 7" id="KW-1133">Transmembrane helix</keyword>
<keyword evidence="6 7" id="KW-0012">Acyltransferase</keyword>
<comment type="caution">
    <text evidence="9">The sequence shown here is derived from an EMBL/GenBank/DDBJ whole genome shotgun (WGS) entry which is preliminary data.</text>
</comment>
<evidence type="ECO:0000313" key="9">
    <source>
        <dbReference type="EMBL" id="CAD2188546.1"/>
    </source>
</evidence>
<evidence type="ECO:0000256" key="6">
    <source>
        <dbReference type="ARBA" id="ARBA00023315"/>
    </source>
</evidence>
<protein>
    <recommendedName>
        <fullName evidence="7">Palmitoyltransferase</fullName>
        <ecNumber evidence="7">2.3.1.225</ecNumber>
    </recommendedName>
</protein>
<organism evidence="9 10">
    <name type="scientific">Meloidogyne enterolobii</name>
    <name type="common">Root-knot nematode worm</name>
    <name type="synonym">Meloidogyne mayaguensis</name>
    <dbReference type="NCBI Taxonomy" id="390850"/>
    <lineage>
        <taxon>Eukaryota</taxon>
        <taxon>Metazoa</taxon>
        <taxon>Ecdysozoa</taxon>
        <taxon>Nematoda</taxon>
        <taxon>Chromadorea</taxon>
        <taxon>Rhabditida</taxon>
        <taxon>Tylenchina</taxon>
        <taxon>Tylenchomorpha</taxon>
        <taxon>Tylenchoidea</taxon>
        <taxon>Meloidogynidae</taxon>
        <taxon>Meloidogyninae</taxon>
        <taxon>Meloidogyne</taxon>
    </lineage>
</organism>
<gene>
    <name evidence="9" type="ORF">MENT_LOCUS41203</name>
</gene>
<comment type="domain">
    <text evidence="7">The DHHC domain is required for palmitoyltransferase activity.</text>
</comment>
<keyword evidence="3 7" id="KW-0812">Transmembrane</keyword>
<reference evidence="9 10" key="1">
    <citation type="submission" date="2020-08" db="EMBL/GenBank/DDBJ databases">
        <authorList>
            <person name="Koutsovoulos G."/>
            <person name="Danchin GJ E."/>
        </authorList>
    </citation>
    <scope>NUCLEOTIDE SEQUENCE [LARGE SCALE GENOMIC DNA]</scope>
</reference>
<dbReference type="Proteomes" id="UP000580250">
    <property type="component" value="Unassembled WGS sequence"/>
</dbReference>
<dbReference type="InterPro" id="IPR039859">
    <property type="entry name" value="PFA4/ZDH16/20/ERF2-like"/>
</dbReference>
<evidence type="ECO:0000256" key="2">
    <source>
        <dbReference type="ARBA" id="ARBA00022679"/>
    </source>
</evidence>
<evidence type="ECO:0000313" key="10">
    <source>
        <dbReference type="Proteomes" id="UP000580250"/>
    </source>
</evidence>
<evidence type="ECO:0000256" key="7">
    <source>
        <dbReference type="RuleBase" id="RU079119"/>
    </source>
</evidence>
<feature type="transmembrane region" description="Helical" evidence="7">
    <location>
        <begin position="12"/>
        <end position="35"/>
    </location>
</feature>
<evidence type="ECO:0000256" key="4">
    <source>
        <dbReference type="ARBA" id="ARBA00022989"/>
    </source>
</evidence>
<dbReference type="GO" id="GO:0019706">
    <property type="term" value="F:protein-cysteine S-palmitoyltransferase activity"/>
    <property type="evidence" value="ECO:0007669"/>
    <property type="project" value="UniProtKB-EC"/>
</dbReference>
<comment type="catalytic activity">
    <reaction evidence="7">
        <text>L-cysteinyl-[protein] + hexadecanoyl-CoA = S-hexadecanoyl-L-cysteinyl-[protein] + CoA</text>
        <dbReference type="Rhea" id="RHEA:36683"/>
        <dbReference type="Rhea" id="RHEA-COMP:10131"/>
        <dbReference type="Rhea" id="RHEA-COMP:11032"/>
        <dbReference type="ChEBI" id="CHEBI:29950"/>
        <dbReference type="ChEBI" id="CHEBI:57287"/>
        <dbReference type="ChEBI" id="CHEBI:57379"/>
        <dbReference type="ChEBI" id="CHEBI:74151"/>
        <dbReference type="EC" id="2.3.1.225"/>
    </reaction>
</comment>
<dbReference type="OrthoDB" id="302728at2759"/>
<dbReference type="PANTHER" id="PTHR12246">
    <property type="entry name" value="PALMITOYLTRANSFERASE ZDHHC16"/>
    <property type="match status" value="1"/>
</dbReference>
<dbReference type="PROSITE" id="PS50216">
    <property type="entry name" value="DHHC"/>
    <property type="match status" value="1"/>
</dbReference>
<comment type="similarity">
    <text evidence="7">Belongs to the DHHC palmitoyltransferase family.</text>
</comment>
<evidence type="ECO:0000256" key="1">
    <source>
        <dbReference type="ARBA" id="ARBA00004141"/>
    </source>
</evidence>
<feature type="transmembrane region" description="Helical" evidence="7">
    <location>
        <begin position="175"/>
        <end position="208"/>
    </location>
</feature>
<dbReference type="EMBL" id="CAJEWN010000697">
    <property type="protein sequence ID" value="CAD2188546.1"/>
    <property type="molecule type" value="Genomic_DNA"/>
</dbReference>
<proteinExistence type="inferred from homology"/>
<dbReference type="GO" id="GO:0016020">
    <property type="term" value="C:membrane"/>
    <property type="evidence" value="ECO:0007669"/>
    <property type="project" value="UniProtKB-SubCell"/>
</dbReference>
<evidence type="ECO:0000256" key="3">
    <source>
        <dbReference type="ARBA" id="ARBA00022692"/>
    </source>
</evidence>
<dbReference type="AlphaFoldDB" id="A0A6V7WNI7"/>